<comment type="subcellular location">
    <subcellularLocation>
        <location evidence="1">Membrane</location>
        <topology evidence="1">Multi-pass membrane protein</topology>
    </subcellularLocation>
</comment>
<dbReference type="RefSeq" id="XP_033660426.1">
    <property type="nucleotide sequence ID" value="XM_033809717.1"/>
</dbReference>
<reference evidence="6" key="1">
    <citation type="journal article" date="2020" name="Stud. Mycol.">
        <title>101 Dothideomycetes genomes: a test case for predicting lifestyles and emergence of pathogens.</title>
        <authorList>
            <person name="Haridas S."/>
            <person name="Albert R."/>
            <person name="Binder M."/>
            <person name="Bloem J."/>
            <person name="Labutti K."/>
            <person name="Salamov A."/>
            <person name="Andreopoulos B."/>
            <person name="Baker S."/>
            <person name="Barry K."/>
            <person name="Bills G."/>
            <person name="Bluhm B."/>
            <person name="Cannon C."/>
            <person name="Castanera R."/>
            <person name="Culley D."/>
            <person name="Daum C."/>
            <person name="Ezra D."/>
            <person name="Gonzalez J."/>
            <person name="Henrissat B."/>
            <person name="Kuo A."/>
            <person name="Liang C."/>
            <person name="Lipzen A."/>
            <person name="Lutzoni F."/>
            <person name="Magnuson J."/>
            <person name="Mondo S."/>
            <person name="Nolan M."/>
            <person name="Ohm R."/>
            <person name="Pangilinan J."/>
            <person name="Park H.-J."/>
            <person name="Ramirez L."/>
            <person name="Alfaro M."/>
            <person name="Sun H."/>
            <person name="Tritt A."/>
            <person name="Yoshinaga Y."/>
            <person name="Zwiers L.-H."/>
            <person name="Turgeon B."/>
            <person name="Goodwin S."/>
            <person name="Spatafora J."/>
            <person name="Crous P."/>
            <person name="Grigoriev I."/>
        </authorList>
    </citation>
    <scope>NUCLEOTIDE SEQUENCE</scope>
    <source>
        <strain evidence="6">ATCC 36951</strain>
    </source>
</reference>
<feature type="transmembrane region" description="Helical" evidence="5">
    <location>
        <begin position="12"/>
        <end position="33"/>
    </location>
</feature>
<evidence type="ECO:0008006" key="8">
    <source>
        <dbReference type="Google" id="ProtNLM"/>
    </source>
</evidence>
<dbReference type="AlphaFoldDB" id="A0A6A6BXL1"/>
<feature type="transmembrane region" description="Helical" evidence="5">
    <location>
        <begin position="119"/>
        <end position="142"/>
    </location>
</feature>
<dbReference type="Proteomes" id="UP000799537">
    <property type="component" value="Unassembled WGS sequence"/>
</dbReference>
<keyword evidence="7" id="KW-1185">Reference proteome</keyword>
<gene>
    <name evidence="6" type="ORF">M409DRAFT_30012</name>
</gene>
<dbReference type="InterPro" id="IPR007568">
    <property type="entry name" value="RTA1"/>
</dbReference>
<proteinExistence type="predicted"/>
<evidence type="ECO:0000256" key="2">
    <source>
        <dbReference type="ARBA" id="ARBA00022692"/>
    </source>
</evidence>
<evidence type="ECO:0000256" key="4">
    <source>
        <dbReference type="ARBA" id="ARBA00023136"/>
    </source>
</evidence>
<dbReference type="EMBL" id="ML993636">
    <property type="protein sequence ID" value="KAF2159537.1"/>
    <property type="molecule type" value="Genomic_DNA"/>
</dbReference>
<dbReference type="OrthoDB" id="3358017at2759"/>
<evidence type="ECO:0000313" key="7">
    <source>
        <dbReference type="Proteomes" id="UP000799537"/>
    </source>
</evidence>
<evidence type="ECO:0000256" key="5">
    <source>
        <dbReference type="SAM" id="Phobius"/>
    </source>
</evidence>
<organism evidence="6 7">
    <name type="scientific">Zasmidium cellare ATCC 36951</name>
    <dbReference type="NCBI Taxonomy" id="1080233"/>
    <lineage>
        <taxon>Eukaryota</taxon>
        <taxon>Fungi</taxon>
        <taxon>Dikarya</taxon>
        <taxon>Ascomycota</taxon>
        <taxon>Pezizomycotina</taxon>
        <taxon>Dothideomycetes</taxon>
        <taxon>Dothideomycetidae</taxon>
        <taxon>Mycosphaerellales</taxon>
        <taxon>Mycosphaerellaceae</taxon>
        <taxon>Zasmidium</taxon>
    </lineage>
</organism>
<feature type="transmembrane region" description="Helical" evidence="5">
    <location>
        <begin position="162"/>
        <end position="186"/>
    </location>
</feature>
<protein>
    <recommendedName>
        <fullName evidence="8">RTA1 like protein</fullName>
    </recommendedName>
</protein>
<name>A0A6A6BXL1_ZASCE</name>
<dbReference type="Pfam" id="PF04479">
    <property type="entry name" value="RTA1"/>
    <property type="match status" value="1"/>
</dbReference>
<feature type="transmembrane region" description="Helical" evidence="5">
    <location>
        <begin position="78"/>
        <end position="98"/>
    </location>
</feature>
<evidence type="ECO:0000313" key="6">
    <source>
        <dbReference type="EMBL" id="KAF2159537.1"/>
    </source>
</evidence>
<accession>A0A6A6BXL1</accession>
<dbReference type="PANTHER" id="PTHR31465:SF32">
    <property type="entry name" value="DOMAIN PROTEIN, PUTATIVE-RELATED"/>
    <property type="match status" value="1"/>
</dbReference>
<feature type="transmembrane region" description="Helical" evidence="5">
    <location>
        <begin position="198"/>
        <end position="217"/>
    </location>
</feature>
<dbReference type="GeneID" id="54562989"/>
<keyword evidence="2 5" id="KW-0812">Transmembrane</keyword>
<keyword evidence="3 5" id="KW-1133">Transmembrane helix</keyword>
<sequence length="275" mass="30204">MAPLPDDSAWFYYPNTGAAAFFSAFFGLLGVGISFRAWQGGLKKFYWVELIGVLWEVAGFAVRAAAHDRTTDVGLFAAQQSLIVLAPLWIAGGIYLICGRIMAAVSKKRRIFGIPVRRIALIFVTCDIVTLLVQVSGTSIAAGVEWEGSQADVGSHIITGGLAAQTVTLVFFIAIIVNFAGARLPFAAKRNVHWLPGFRSAFWSSLMILLRCVYRLIEFAMGVDGYLFEHEWPFYVIEALPMAVAVCGLALVYPPHYLQEAENSENIEVRDAEMS</sequence>
<feature type="transmembrane region" description="Helical" evidence="5">
    <location>
        <begin position="45"/>
        <end position="66"/>
    </location>
</feature>
<evidence type="ECO:0000256" key="3">
    <source>
        <dbReference type="ARBA" id="ARBA00022989"/>
    </source>
</evidence>
<feature type="transmembrane region" description="Helical" evidence="5">
    <location>
        <begin position="232"/>
        <end position="253"/>
    </location>
</feature>
<dbReference type="PANTHER" id="PTHR31465">
    <property type="entry name" value="PROTEIN RTA1-RELATED"/>
    <property type="match status" value="1"/>
</dbReference>
<dbReference type="GO" id="GO:0016020">
    <property type="term" value="C:membrane"/>
    <property type="evidence" value="ECO:0007669"/>
    <property type="project" value="UniProtKB-SubCell"/>
</dbReference>
<evidence type="ECO:0000256" key="1">
    <source>
        <dbReference type="ARBA" id="ARBA00004141"/>
    </source>
</evidence>
<keyword evidence="4 5" id="KW-0472">Membrane</keyword>